<name>A0A9N9F7W0_9GLOM</name>
<evidence type="ECO:0000256" key="4">
    <source>
        <dbReference type="ARBA" id="ARBA00022824"/>
    </source>
</evidence>
<evidence type="ECO:0000256" key="6">
    <source>
        <dbReference type="ARBA" id="ARBA00023136"/>
    </source>
</evidence>
<dbReference type="InterPro" id="IPR035952">
    <property type="entry name" value="Rhomboid-like_sf"/>
</dbReference>
<keyword evidence="5 7" id="KW-1133">Transmembrane helix</keyword>
<feature type="transmembrane region" description="Helical" evidence="7">
    <location>
        <begin position="53"/>
        <end position="76"/>
    </location>
</feature>
<dbReference type="AlphaFoldDB" id="A0A9N9F7W0"/>
<proteinExistence type="inferred from homology"/>
<evidence type="ECO:0000256" key="3">
    <source>
        <dbReference type="ARBA" id="ARBA00022692"/>
    </source>
</evidence>
<comment type="subcellular location">
    <subcellularLocation>
        <location evidence="1 7">Endoplasmic reticulum membrane</location>
        <topology evidence="1 7">Multi-pass membrane protein</topology>
    </subcellularLocation>
</comment>
<evidence type="ECO:0000256" key="7">
    <source>
        <dbReference type="RuleBase" id="RU363059"/>
    </source>
</evidence>
<accession>A0A9N9F7W0</accession>
<evidence type="ECO:0000313" key="9">
    <source>
        <dbReference type="EMBL" id="CAG8515500.1"/>
    </source>
</evidence>
<feature type="transmembrane region" description="Helical" evidence="7">
    <location>
        <begin position="175"/>
        <end position="197"/>
    </location>
</feature>
<gene>
    <name evidence="9" type="ORF">POCULU_LOCUS3299</name>
</gene>
<feature type="transmembrane region" description="Helical" evidence="7">
    <location>
        <begin position="136"/>
        <end position="163"/>
    </location>
</feature>
<dbReference type="SUPFAM" id="SSF144091">
    <property type="entry name" value="Rhomboid-like"/>
    <property type="match status" value="1"/>
</dbReference>
<comment type="function">
    <text evidence="7">May be involved in the degradation of misfolded endoplasmic reticulum (ER) luminal proteins.</text>
</comment>
<sequence>MAMPIEEWYYEVPLITRTYMTAAVATSLLVYLGIISPYQLYFNYDLIVHRHQYWRLVTNFLYFGTFSLEFLFHMFFLVRHSRMLEEGSFRGKTADFFWLLIFAATATLVSLTDHIMSQSAIVFISSNVKFADNLQLLSPIASLLPGPPMTFLGSPLAFTLVYIWSRRNPWIRLNFLGLFVFSAPFLPWVLLGFSLLLNSGFPTGDLMGIAVGHIYYFFEDVWPNERQSGGVRILKTPAFITRLFETSDDVNIRQPENIGFPADDVDTGADNEQPESAANTTDVAPDVTAPAT</sequence>
<evidence type="ECO:0000256" key="5">
    <source>
        <dbReference type="ARBA" id="ARBA00022989"/>
    </source>
</evidence>
<keyword evidence="4 7" id="KW-0256">Endoplasmic reticulum</keyword>
<feature type="region of interest" description="Disordered" evidence="8">
    <location>
        <begin position="254"/>
        <end position="292"/>
    </location>
</feature>
<keyword evidence="6 7" id="KW-0472">Membrane</keyword>
<comment type="similarity">
    <text evidence="2 7">Belongs to the derlin family.</text>
</comment>
<dbReference type="GO" id="GO:0005789">
    <property type="term" value="C:endoplasmic reticulum membrane"/>
    <property type="evidence" value="ECO:0007669"/>
    <property type="project" value="UniProtKB-SubCell"/>
</dbReference>
<dbReference type="Pfam" id="PF04511">
    <property type="entry name" value="DER1"/>
    <property type="match status" value="2"/>
</dbReference>
<evidence type="ECO:0000313" key="10">
    <source>
        <dbReference type="Proteomes" id="UP000789572"/>
    </source>
</evidence>
<keyword evidence="3 7" id="KW-0812">Transmembrane</keyword>
<feature type="compositionally biased region" description="Acidic residues" evidence="8">
    <location>
        <begin position="263"/>
        <end position="273"/>
    </location>
</feature>
<dbReference type="OrthoDB" id="1716531at2759"/>
<evidence type="ECO:0000256" key="1">
    <source>
        <dbReference type="ARBA" id="ARBA00004477"/>
    </source>
</evidence>
<reference evidence="9" key="1">
    <citation type="submission" date="2021-06" db="EMBL/GenBank/DDBJ databases">
        <authorList>
            <person name="Kallberg Y."/>
            <person name="Tangrot J."/>
            <person name="Rosling A."/>
        </authorList>
    </citation>
    <scope>NUCLEOTIDE SEQUENCE</scope>
    <source>
        <strain evidence="9">IA702</strain>
    </source>
</reference>
<dbReference type="PANTHER" id="PTHR11009">
    <property type="entry name" value="DER1-LIKE PROTEIN, DERLIN"/>
    <property type="match status" value="1"/>
</dbReference>
<evidence type="ECO:0000256" key="2">
    <source>
        <dbReference type="ARBA" id="ARBA00008917"/>
    </source>
</evidence>
<comment type="caution">
    <text evidence="9">The sequence shown here is derived from an EMBL/GenBank/DDBJ whole genome shotgun (WGS) entry which is preliminary data.</text>
</comment>
<protein>
    <recommendedName>
        <fullName evidence="7">Derlin</fullName>
    </recommendedName>
</protein>
<organism evidence="9 10">
    <name type="scientific">Paraglomus occultum</name>
    <dbReference type="NCBI Taxonomy" id="144539"/>
    <lineage>
        <taxon>Eukaryota</taxon>
        <taxon>Fungi</taxon>
        <taxon>Fungi incertae sedis</taxon>
        <taxon>Mucoromycota</taxon>
        <taxon>Glomeromycotina</taxon>
        <taxon>Glomeromycetes</taxon>
        <taxon>Paraglomerales</taxon>
        <taxon>Paraglomeraceae</taxon>
        <taxon>Paraglomus</taxon>
    </lineage>
</organism>
<feature type="transmembrane region" description="Helical" evidence="7">
    <location>
        <begin position="96"/>
        <end position="116"/>
    </location>
</feature>
<feature type="transmembrane region" description="Helical" evidence="7">
    <location>
        <begin position="21"/>
        <end position="41"/>
    </location>
</feature>
<keyword evidence="10" id="KW-1185">Reference proteome</keyword>
<dbReference type="Proteomes" id="UP000789572">
    <property type="component" value="Unassembled WGS sequence"/>
</dbReference>
<evidence type="ECO:0000256" key="8">
    <source>
        <dbReference type="SAM" id="MobiDB-lite"/>
    </source>
</evidence>
<dbReference type="EMBL" id="CAJVPJ010000357">
    <property type="protein sequence ID" value="CAG8515500.1"/>
    <property type="molecule type" value="Genomic_DNA"/>
</dbReference>
<dbReference type="InterPro" id="IPR007599">
    <property type="entry name" value="DER1"/>
</dbReference>
<dbReference type="GO" id="GO:0006950">
    <property type="term" value="P:response to stress"/>
    <property type="evidence" value="ECO:0007669"/>
    <property type="project" value="UniProtKB-ARBA"/>
</dbReference>